<dbReference type="OrthoDB" id="9791689at2"/>
<protein>
    <submittedName>
        <fullName evidence="5">FAD-dependent monooxygenase</fullName>
    </submittedName>
</protein>
<dbReference type="SUPFAM" id="SSF51905">
    <property type="entry name" value="FAD/NAD(P)-binding domain"/>
    <property type="match status" value="1"/>
</dbReference>
<dbReference type="GO" id="GO:0016709">
    <property type="term" value="F:oxidoreductase activity, acting on paired donors, with incorporation or reduction of molecular oxygen, NAD(P)H as one donor, and incorporation of one atom of oxygen"/>
    <property type="evidence" value="ECO:0007669"/>
    <property type="project" value="UniProtKB-ARBA"/>
</dbReference>
<evidence type="ECO:0000256" key="3">
    <source>
        <dbReference type="ARBA" id="ARBA00022827"/>
    </source>
</evidence>
<feature type="domain" description="FAD-binding" evidence="4">
    <location>
        <begin position="7"/>
        <end position="347"/>
    </location>
</feature>
<dbReference type="Proteomes" id="UP000276254">
    <property type="component" value="Chromosome"/>
</dbReference>
<dbReference type="AlphaFoldDB" id="A0A494TA70"/>
<reference evidence="5 6" key="1">
    <citation type="submission" date="2018-09" db="EMBL/GenBank/DDBJ databases">
        <title>Sphingomonas peninsula sp. nov., isolated from fildes peninsula, Antarctic soil.</title>
        <authorList>
            <person name="Yingchao G."/>
        </authorList>
    </citation>
    <scope>NUCLEOTIDE SEQUENCE [LARGE SCALE GENOMIC DNA]</scope>
    <source>
        <strain evidence="5 6">YZ-8</strain>
    </source>
</reference>
<keyword evidence="5" id="KW-0560">Oxidoreductase</keyword>
<dbReference type="InterPro" id="IPR050641">
    <property type="entry name" value="RIFMO-like"/>
</dbReference>
<name>A0A494TA70_SPHPE</name>
<keyword evidence="3" id="KW-0274">FAD</keyword>
<dbReference type="PANTHER" id="PTHR43004:SF19">
    <property type="entry name" value="BINDING MONOOXYGENASE, PUTATIVE (JCVI)-RELATED"/>
    <property type="match status" value="1"/>
</dbReference>
<gene>
    <name evidence="5" type="ORF">D3Y57_07775</name>
</gene>
<dbReference type="PANTHER" id="PTHR43004">
    <property type="entry name" value="TRK SYSTEM POTASSIUM UPTAKE PROTEIN"/>
    <property type="match status" value="1"/>
</dbReference>
<dbReference type="Pfam" id="PF01494">
    <property type="entry name" value="FAD_binding_3"/>
    <property type="match status" value="1"/>
</dbReference>
<keyword evidence="5" id="KW-0503">Monooxygenase</keyword>
<keyword evidence="2" id="KW-0285">Flavoprotein</keyword>
<evidence type="ECO:0000259" key="4">
    <source>
        <dbReference type="Pfam" id="PF01494"/>
    </source>
</evidence>
<proteinExistence type="predicted"/>
<sequence length="404" mass="44798">MAAIENRVIIVGAGPVGLMTAFLLDSHDIPYLLIASEAVLATDLRASTFHPPTLDLLDNHGLAAPLIEQGLRSPTWQIRLHETGERAEFDLTVIGDATRHPFRLQCEQSKLCELLLKRLYASGKGEILLGRRIDGVSQDDDGVTIITYDADAPENTHPMTFTGRYLVGADGARSVVRKSLSFGFDGKTYPETTILATTLFPFHDHLPGLSNVNYVWKDGGTFSLLRLPHLWRCSLYPDHEESIEDGLKPESIQRKLQAIVPNSAGHEVIESRAYRIHMRITDTYRKGRVALAGDAAHVNSPSGGMGMNGGVHDAFELTAALAEIWHGGRIELLDRYTRRRRPIAEQEVLAQSDRNRARMQERDGTKRREMLTALQRIAGDPVAAHEHLLRTSMIAGLRRAAEIA</sequence>
<evidence type="ECO:0000313" key="5">
    <source>
        <dbReference type="EMBL" id="AYJ85890.1"/>
    </source>
</evidence>
<dbReference type="EMBL" id="CP032829">
    <property type="protein sequence ID" value="AYJ85890.1"/>
    <property type="molecule type" value="Genomic_DNA"/>
</dbReference>
<evidence type="ECO:0000256" key="1">
    <source>
        <dbReference type="ARBA" id="ARBA00001974"/>
    </source>
</evidence>
<dbReference type="Gene3D" id="3.30.70.2450">
    <property type="match status" value="1"/>
</dbReference>
<accession>A0A494TA70</accession>
<dbReference type="Gene3D" id="3.50.50.60">
    <property type="entry name" value="FAD/NAD(P)-binding domain"/>
    <property type="match status" value="1"/>
</dbReference>
<comment type="cofactor">
    <cofactor evidence="1">
        <name>FAD</name>
        <dbReference type="ChEBI" id="CHEBI:57692"/>
    </cofactor>
</comment>
<dbReference type="RefSeq" id="WP_121152515.1">
    <property type="nucleotide sequence ID" value="NZ_CP032829.1"/>
</dbReference>
<organism evidence="5 6">
    <name type="scientific">Sphingomonas paeninsulae</name>
    <dbReference type="NCBI Taxonomy" id="2319844"/>
    <lineage>
        <taxon>Bacteria</taxon>
        <taxon>Pseudomonadati</taxon>
        <taxon>Pseudomonadota</taxon>
        <taxon>Alphaproteobacteria</taxon>
        <taxon>Sphingomonadales</taxon>
        <taxon>Sphingomonadaceae</taxon>
        <taxon>Sphingomonas</taxon>
    </lineage>
</organism>
<dbReference type="PRINTS" id="PR00420">
    <property type="entry name" value="RNGMNOXGNASE"/>
</dbReference>
<dbReference type="GO" id="GO:0071949">
    <property type="term" value="F:FAD binding"/>
    <property type="evidence" value="ECO:0007669"/>
    <property type="project" value="InterPro"/>
</dbReference>
<evidence type="ECO:0000313" key="6">
    <source>
        <dbReference type="Proteomes" id="UP000276254"/>
    </source>
</evidence>
<dbReference type="InterPro" id="IPR036188">
    <property type="entry name" value="FAD/NAD-bd_sf"/>
</dbReference>
<dbReference type="InterPro" id="IPR002938">
    <property type="entry name" value="FAD-bd"/>
</dbReference>
<keyword evidence="6" id="KW-1185">Reference proteome</keyword>
<evidence type="ECO:0000256" key="2">
    <source>
        <dbReference type="ARBA" id="ARBA00022630"/>
    </source>
</evidence>
<dbReference type="KEGG" id="spha:D3Y57_07775"/>